<evidence type="ECO:0000313" key="3">
    <source>
        <dbReference type="Proteomes" id="UP000281547"/>
    </source>
</evidence>
<comment type="caution">
    <text evidence="2">The sequence shown here is derived from an EMBL/GenBank/DDBJ whole genome shotgun (WGS) entry which is preliminary data.</text>
</comment>
<dbReference type="Proteomes" id="UP000281547">
    <property type="component" value="Unassembled WGS sequence"/>
</dbReference>
<dbReference type="EMBL" id="RZNJ01000009">
    <property type="protein sequence ID" value="RUT28232.1"/>
    <property type="molecule type" value="Genomic_DNA"/>
</dbReference>
<keyword evidence="1" id="KW-0732">Signal</keyword>
<gene>
    <name evidence="2" type="ORF">EMQ25_17710</name>
</gene>
<dbReference type="OrthoDB" id="7948019at2"/>
<accession>A0A433X2M6</accession>
<feature type="chain" id="PRO_5019332704" evidence="1">
    <location>
        <begin position="25"/>
        <end position="408"/>
    </location>
</feature>
<dbReference type="RefSeq" id="WP_127189944.1">
    <property type="nucleotide sequence ID" value="NZ_RZNJ01000009.1"/>
</dbReference>
<reference evidence="2 3" key="1">
    <citation type="journal article" date="2016" name="Int. J. Syst. Evol. Microbiol.">
        <title>Arsenicitalea aurantiaca gen. nov., sp. nov., a new member of the family Hyphomicrobiaceae, isolated from high-arsenic sediment.</title>
        <authorList>
            <person name="Mu Y."/>
            <person name="Zhou L."/>
            <person name="Zeng X.C."/>
            <person name="Liu L."/>
            <person name="Pan Y."/>
            <person name="Chen X."/>
            <person name="Wang J."/>
            <person name="Li S."/>
            <person name="Li W.J."/>
            <person name="Wang Y."/>
        </authorList>
    </citation>
    <scope>NUCLEOTIDE SEQUENCE [LARGE SCALE GENOMIC DNA]</scope>
    <source>
        <strain evidence="2 3">42-50</strain>
    </source>
</reference>
<evidence type="ECO:0000256" key="1">
    <source>
        <dbReference type="SAM" id="SignalP"/>
    </source>
</evidence>
<organism evidence="2 3">
    <name type="scientific">Arsenicitalea aurantiaca</name>
    <dbReference type="NCBI Taxonomy" id="1783274"/>
    <lineage>
        <taxon>Bacteria</taxon>
        <taxon>Pseudomonadati</taxon>
        <taxon>Pseudomonadota</taxon>
        <taxon>Alphaproteobacteria</taxon>
        <taxon>Hyphomicrobiales</taxon>
        <taxon>Devosiaceae</taxon>
        <taxon>Arsenicitalea</taxon>
    </lineage>
</organism>
<name>A0A433X2M6_9HYPH</name>
<feature type="signal peptide" evidence="1">
    <location>
        <begin position="1"/>
        <end position="24"/>
    </location>
</feature>
<keyword evidence="3" id="KW-1185">Reference proteome</keyword>
<proteinExistence type="predicted"/>
<evidence type="ECO:0000313" key="2">
    <source>
        <dbReference type="EMBL" id="RUT28232.1"/>
    </source>
</evidence>
<sequence length="408" mass="44272">MKLPPALRPLLVASIIAIAGPAAAAPEDDYVTFKTAMAIDDACAALKYVERYEVRRAAFEALDGTTQHRLNGDGRLPDDEYEAWLAGLDARAAAQAQQVGCTQAAHLFIAAAKGRANEKIFQGLLYAFHFASLDPNDLDHVAMTPDQVEAAQRYDIYLQQLYGENFQTFAARQREYAASEIPDTGLLGSDSDFAFGFTMLGLTEPNVMNVIFGLQSTGRSTVSAVQFEVLAETHGYFVRPLVLQNDWLTSQLTPASGGPSLPVIDGPIWRSLEGHGTLHYALAIGPEGRLRLMTFGQTAQSALGDPTVRLYVPDAPAAEGMAWTRFDQPDWRDQTTAFEATRLSEPCVGGPCFEFPADALSAFVALSENEAAELYISTTPNSEPPAIDGSYRPRVMNSLAWQLLNGGQ</sequence>
<protein>
    <submittedName>
        <fullName evidence="2">Uncharacterized protein</fullName>
    </submittedName>
</protein>
<dbReference type="AlphaFoldDB" id="A0A433X2M6"/>